<evidence type="ECO:0000256" key="2">
    <source>
        <dbReference type="ARBA" id="ARBA00038334"/>
    </source>
</evidence>
<dbReference type="GO" id="GO:0016787">
    <property type="term" value="F:hydrolase activity"/>
    <property type="evidence" value="ECO:0007669"/>
    <property type="project" value="UniProtKB-KW"/>
</dbReference>
<reference evidence="4" key="1">
    <citation type="journal article" date="2020" name="Stud. Mycol.">
        <title>101 Dothideomycetes genomes: a test case for predicting lifestyles and emergence of pathogens.</title>
        <authorList>
            <person name="Haridas S."/>
            <person name="Albert R."/>
            <person name="Binder M."/>
            <person name="Bloem J."/>
            <person name="Labutti K."/>
            <person name="Salamov A."/>
            <person name="Andreopoulos B."/>
            <person name="Baker S."/>
            <person name="Barry K."/>
            <person name="Bills G."/>
            <person name="Bluhm B."/>
            <person name="Cannon C."/>
            <person name="Castanera R."/>
            <person name="Culley D."/>
            <person name="Daum C."/>
            <person name="Ezra D."/>
            <person name="Gonzalez J."/>
            <person name="Henrissat B."/>
            <person name="Kuo A."/>
            <person name="Liang C."/>
            <person name="Lipzen A."/>
            <person name="Lutzoni F."/>
            <person name="Magnuson J."/>
            <person name="Mondo S."/>
            <person name="Nolan M."/>
            <person name="Ohm R."/>
            <person name="Pangilinan J."/>
            <person name="Park H.-J."/>
            <person name="Ramirez L."/>
            <person name="Alfaro M."/>
            <person name="Sun H."/>
            <person name="Tritt A."/>
            <person name="Yoshinaga Y."/>
            <person name="Zwiers L.-H."/>
            <person name="Turgeon B."/>
            <person name="Goodwin S."/>
            <person name="Spatafora J."/>
            <person name="Crous P."/>
            <person name="Grigoriev I."/>
        </authorList>
    </citation>
    <scope>NUCLEOTIDE SEQUENCE</scope>
    <source>
        <strain evidence="4">CBS 133067</strain>
    </source>
</reference>
<dbReference type="PRINTS" id="PR00412">
    <property type="entry name" value="EPOXHYDRLASE"/>
</dbReference>
<dbReference type="InterPro" id="IPR000639">
    <property type="entry name" value="Epox_hydrolase-like"/>
</dbReference>
<evidence type="ECO:0000313" key="5">
    <source>
        <dbReference type="Proteomes" id="UP000799772"/>
    </source>
</evidence>
<feature type="domain" description="AB hydrolase-1" evidence="3">
    <location>
        <begin position="40"/>
        <end position="310"/>
    </location>
</feature>
<comment type="caution">
    <text evidence="4">The sequence shown here is derived from an EMBL/GenBank/DDBJ whole genome shotgun (WGS) entry which is preliminary data.</text>
</comment>
<dbReference type="InterPro" id="IPR029058">
    <property type="entry name" value="AB_hydrolase_fold"/>
</dbReference>
<accession>A0A9P4I656</accession>
<evidence type="ECO:0000313" key="4">
    <source>
        <dbReference type="EMBL" id="KAF2093653.1"/>
    </source>
</evidence>
<comment type="similarity">
    <text evidence="2">Belongs to the AB hydrolase superfamily. Epoxide hydrolase family.</text>
</comment>
<protein>
    <submittedName>
        <fullName evidence="4">Alpha/beta-hydrolase</fullName>
    </submittedName>
</protein>
<dbReference type="EMBL" id="ML978137">
    <property type="protein sequence ID" value="KAF2093653.1"/>
    <property type="molecule type" value="Genomic_DNA"/>
</dbReference>
<organism evidence="4 5">
    <name type="scientific">Rhizodiscina lignyota</name>
    <dbReference type="NCBI Taxonomy" id="1504668"/>
    <lineage>
        <taxon>Eukaryota</taxon>
        <taxon>Fungi</taxon>
        <taxon>Dikarya</taxon>
        <taxon>Ascomycota</taxon>
        <taxon>Pezizomycotina</taxon>
        <taxon>Dothideomycetes</taxon>
        <taxon>Pleosporomycetidae</taxon>
        <taxon>Aulographales</taxon>
        <taxon>Rhizodiscinaceae</taxon>
        <taxon>Rhizodiscina</taxon>
    </lineage>
</organism>
<dbReference type="PANTHER" id="PTHR43329">
    <property type="entry name" value="EPOXIDE HYDROLASE"/>
    <property type="match status" value="1"/>
</dbReference>
<dbReference type="Gene3D" id="3.40.50.1820">
    <property type="entry name" value="alpha/beta hydrolase"/>
    <property type="match status" value="1"/>
</dbReference>
<dbReference type="Pfam" id="PF12697">
    <property type="entry name" value="Abhydrolase_6"/>
    <property type="match status" value="1"/>
</dbReference>
<evidence type="ECO:0000256" key="1">
    <source>
        <dbReference type="ARBA" id="ARBA00022801"/>
    </source>
</evidence>
<dbReference type="InterPro" id="IPR000073">
    <property type="entry name" value="AB_hydrolase_1"/>
</dbReference>
<dbReference type="AlphaFoldDB" id="A0A9P4I656"/>
<name>A0A9P4I656_9PEZI</name>
<proteinExistence type="inferred from homology"/>
<gene>
    <name evidence="4" type="ORF">NA57DRAFT_47896</name>
</gene>
<keyword evidence="5" id="KW-1185">Reference proteome</keyword>
<dbReference type="Proteomes" id="UP000799772">
    <property type="component" value="Unassembled WGS sequence"/>
</dbReference>
<evidence type="ECO:0000259" key="3">
    <source>
        <dbReference type="Pfam" id="PF12697"/>
    </source>
</evidence>
<dbReference type="OrthoDB" id="408373at2759"/>
<dbReference type="SUPFAM" id="SSF53474">
    <property type="entry name" value="alpha/beta-Hydrolases"/>
    <property type="match status" value="1"/>
</dbReference>
<sequence>MDIQDKGFSDLGLTKHTVGSPSLCCYARNLDQASANNPILVLIQGYPQTSYMWRLTVPLLPPSAPLFIPDLPGYGQSEPLQKHDKLTVGLAILSGLKTLTKSSSTTPIVLIGHDRGGRVSHRLAVSKSDVSNLGFDLLATSVIDIVPTKVQWAAFADPRSSVIYWHWPFLAKPFAPEIINTIGGSKYIFQQGLRSIAGQGSKSATNLASGDAMKVYGAAFDNPSVVQASCADYEAASNVDIEMQDADQAAGKKIEVPFMVLHGSQYIAKTFDVKKVWGEWIMDEKSLSVHCAAEGIGHFVPEEAPEETVQVIGDWLKALKIW</sequence>
<keyword evidence="1" id="KW-0378">Hydrolase</keyword>